<dbReference type="OrthoDB" id="9806939at2"/>
<dbReference type="EMBL" id="SMSI01000002">
    <property type="protein sequence ID" value="TDH35828.1"/>
    <property type="molecule type" value="Genomic_DNA"/>
</dbReference>
<evidence type="ECO:0000313" key="7">
    <source>
        <dbReference type="Proteomes" id="UP000295131"/>
    </source>
</evidence>
<gene>
    <name evidence="6" type="ORF">E2A64_10915</name>
</gene>
<evidence type="ECO:0000313" key="6">
    <source>
        <dbReference type="EMBL" id="TDH35828.1"/>
    </source>
</evidence>
<keyword evidence="2" id="KW-0175">Coiled coil</keyword>
<feature type="domain" description="CzcB-like barrel-sandwich hybrid" evidence="5">
    <location>
        <begin position="86"/>
        <end position="197"/>
    </location>
</feature>
<evidence type="ECO:0000259" key="5">
    <source>
        <dbReference type="Pfam" id="PF25973"/>
    </source>
</evidence>
<dbReference type="PANTHER" id="PTHR30469">
    <property type="entry name" value="MULTIDRUG RESISTANCE PROTEIN MDTA"/>
    <property type="match status" value="1"/>
</dbReference>
<dbReference type="Gene3D" id="2.40.420.20">
    <property type="match status" value="1"/>
</dbReference>
<dbReference type="NCBIfam" id="TIGR01730">
    <property type="entry name" value="RND_mfp"/>
    <property type="match status" value="1"/>
</dbReference>
<evidence type="ECO:0000256" key="2">
    <source>
        <dbReference type="SAM" id="Coils"/>
    </source>
</evidence>
<feature type="signal peptide" evidence="3">
    <location>
        <begin position="1"/>
        <end position="22"/>
    </location>
</feature>
<protein>
    <submittedName>
        <fullName evidence="6">Efflux RND transporter periplasmic adaptor subunit</fullName>
    </submittedName>
</protein>
<dbReference type="AlphaFoldDB" id="A0A4R5PKJ7"/>
<feature type="domain" description="CusB-like beta-barrel" evidence="4">
    <location>
        <begin position="221"/>
        <end position="288"/>
    </location>
</feature>
<organism evidence="6 7">
    <name type="scientific">Pseudohoeflea suaedae</name>
    <dbReference type="NCBI Taxonomy" id="877384"/>
    <lineage>
        <taxon>Bacteria</taxon>
        <taxon>Pseudomonadati</taxon>
        <taxon>Pseudomonadota</taxon>
        <taxon>Alphaproteobacteria</taxon>
        <taxon>Hyphomicrobiales</taxon>
        <taxon>Rhizobiaceae</taxon>
        <taxon>Pseudohoeflea</taxon>
    </lineage>
</organism>
<dbReference type="InterPro" id="IPR006143">
    <property type="entry name" value="RND_pump_MFP"/>
</dbReference>
<dbReference type="RefSeq" id="WP_133284528.1">
    <property type="nucleotide sequence ID" value="NZ_SMSI01000002.1"/>
</dbReference>
<sequence length="378" mass="39616">MSNFRFHRVAAFAVLAVSAAWVATGEFASVGSATDETAAASTTLAAQNAEASDAPKHTVAVKSPAFIDHNRIVRISGVTKADKKTTLATRMAGVIAELKVSKGDWVKSGDVVLTLDGPEKIAAVETAKALLKQRENEAANLEKLISRGISPKTQANDAQSALAAARSQLETAQAELDRLQVRSPFSGVIDSVSVEEGSWAPAGQAVADLLSLDPIVAAGEISERERSLIKAGGEAEIALINGRDVKGQVRFVSREATSETRTYPIEVTVDNSDYTIPAGMTAEIRLKSDPVKAVRLPRSVVTLDEDGNIGVRVVDEDHKIAFVPIDLIDDTSDGLILGGIPDGSRIVVAGQDLVTDGELVDVVDADAEGSALTTGAVE</sequence>
<comment type="caution">
    <text evidence="6">The sequence shown here is derived from an EMBL/GenBank/DDBJ whole genome shotgun (WGS) entry which is preliminary data.</text>
</comment>
<keyword evidence="7" id="KW-1185">Reference proteome</keyword>
<name>A0A4R5PKJ7_9HYPH</name>
<dbReference type="InterPro" id="IPR058647">
    <property type="entry name" value="BSH_CzcB-like"/>
</dbReference>
<evidence type="ECO:0000256" key="3">
    <source>
        <dbReference type="SAM" id="SignalP"/>
    </source>
</evidence>
<reference evidence="6 7" key="1">
    <citation type="journal article" date="2013" name="Int. J. Syst. Evol. Microbiol.">
        <title>Hoeflea suaedae sp. nov., an endophytic bacterium isolated from the root of the halophyte Suaeda maritima.</title>
        <authorList>
            <person name="Chung E.J."/>
            <person name="Park J.A."/>
            <person name="Pramanik P."/>
            <person name="Bibi F."/>
            <person name="Jeon C.O."/>
            <person name="Chung Y.R."/>
        </authorList>
    </citation>
    <scope>NUCLEOTIDE SEQUENCE [LARGE SCALE GENOMIC DNA]</scope>
    <source>
        <strain evidence="6 7">YC6898</strain>
    </source>
</reference>
<feature type="coiled-coil region" evidence="2">
    <location>
        <begin position="124"/>
        <end position="182"/>
    </location>
</feature>
<dbReference type="InterPro" id="IPR058792">
    <property type="entry name" value="Beta-barrel_RND_2"/>
</dbReference>
<dbReference type="GO" id="GO:0015562">
    <property type="term" value="F:efflux transmembrane transporter activity"/>
    <property type="evidence" value="ECO:0007669"/>
    <property type="project" value="TreeGrafter"/>
</dbReference>
<keyword evidence="3" id="KW-0732">Signal</keyword>
<comment type="similarity">
    <text evidence="1">Belongs to the membrane fusion protein (MFP) (TC 8.A.1) family.</text>
</comment>
<proteinExistence type="inferred from homology"/>
<dbReference type="GO" id="GO:1990281">
    <property type="term" value="C:efflux pump complex"/>
    <property type="evidence" value="ECO:0007669"/>
    <property type="project" value="TreeGrafter"/>
</dbReference>
<accession>A0A4R5PKJ7</accession>
<dbReference type="PANTHER" id="PTHR30469:SF29">
    <property type="entry name" value="BLR2860 PROTEIN"/>
    <property type="match status" value="1"/>
</dbReference>
<dbReference type="SUPFAM" id="SSF111369">
    <property type="entry name" value="HlyD-like secretion proteins"/>
    <property type="match status" value="1"/>
</dbReference>
<dbReference type="Pfam" id="PF25973">
    <property type="entry name" value="BSH_CzcB"/>
    <property type="match status" value="1"/>
</dbReference>
<dbReference type="Gene3D" id="2.40.50.100">
    <property type="match status" value="1"/>
</dbReference>
<evidence type="ECO:0000259" key="4">
    <source>
        <dbReference type="Pfam" id="PF25954"/>
    </source>
</evidence>
<dbReference type="Gene3D" id="1.10.287.470">
    <property type="entry name" value="Helix hairpin bin"/>
    <property type="match status" value="1"/>
</dbReference>
<evidence type="ECO:0000256" key="1">
    <source>
        <dbReference type="ARBA" id="ARBA00009477"/>
    </source>
</evidence>
<dbReference type="Gene3D" id="2.40.30.170">
    <property type="match status" value="1"/>
</dbReference>
<dbReference type="Pfam" id="PF25954">
    <property type="entry name" value="Beta-barrel_RND_2"/>
    <property type="match status" value="1"/>
</dbReference>
<dbReference type="Proteomes" id="UP000295131">
    <property type="component" value="Unassembled WGS sequence"/>
</dbReference>
<feature type="chain" id="PRO_5020916137" evidence="3">
    <location>
        <begin position="23"/>
        <end position="378"/>
    </location>
</feature>